<keyword evidence="7 8" id="KW-0326">Glycosidase</keyword>
<protein>
    <recommendedName>
        <fullName evidence="3 8">Alpha-galactosidase</fullName>
        <ecNumber evidence="3 8">3.2.1.22</ecNumber>
    </recommendedName>
    <alternativeName>
        <fullName evidence="8">Melibiase</fullName>
    </alternativeName>
</protein>
<proteinExistence type="inferred from homology"/>
<reference evidence="12 13" key="1">
    <citation type="submission" date="2020-08" db="EMBL/GenBank/DDBJ databases">
        <title>Sequencing the genomes of 1000 actinobacteria strains.</title>
        <authorList>
            <person name="Klenk H.-P."/>
        </authorList>
    </citation>
    <scope>NUCLEOTIDE SEQUENCE [LARGE SCALE GENOMIC DNA]</scope>
    <source>
        <strain evidence="12 13">DSM 43768</strain>
    </source>
</reference>
<evidence type="ECO:0000259" key="11">
    <source>
        <dbReference type="SMART" id="SM00776"/>
    </source>
</evidence>
<dbReference type="SUPFAM" id="SSF51011">
    <property type="entry name" value="Glycosyl hydrolase domain"/>
    <property type="match status" value="1"/>
</dbReference>
<evidence type="ECO:0000256" key="3">
    <source>
        <dbReference type="ARBA" id="ARBA00012755"/>
    </source>
</evidence>
<dbReference type="SUPFAM" id="SSF49785">
    <property type="entry name" value="Galactose-binding domain-like"/>
    <property type="match status" value="2"/>
</dbReference>
<evidence type="ECO:0000256" key="9">
    <source>
        <dbReference type="SAM" id="MobiDB-lite"/>
    </source>
</evidence>
<dbReference type="GO" id="GO:0004557">
    <property type="term" value="F:alpha-galactosidase activity"/>
    <property type="evidence" value="ECO:0007669"/>
    <property type="project" value="UniProtKB-EC"/>
</dbReference>
<comment type="similarity">
    <text evidence="2 8">Belongs to the glycosyl hydrolase 27 family.</text>
</comment>
<dbReference type="PRINTS" id="PR00740">
    <property type="entry name" value="GLHYDRLASE27"/>
</dbReference>
<dbReference type="Gene3D" id="3.20.20.70">
    <property type="entry name" value="Aldolase class I"/>
    <property type="match status" value="1"/>
</dbReference>
<dbReference type="AlphaFoldDB" id="A0A7X0P249"/>
<dbReference type="InterPro" id="IPR002241">
    <property type="entry name" value="Glyco_hydro_27"/>
</dbReference>
<dbReference type="InterPro" id="IPR041233">
    <property type="entry name" value="Melibiase_C"/>
</dbReference>
<dbReference type="SMART" id="SM00776">
    <property type="entry name" value="NPCBM"/>
    <property type="match status" value="1"/>
</dbReference>
<evidence type="ECO:0000256" key="1">
    <source>
        <dbReference type="ARBA" id="ARBA00001255"/>
    </source>
</evidence>
<feature type="chain" id="PRO_5030999815" description="Alpha-galactosidase" evidence="10">
    <location>
        <begin position="31"/>
        <end position="861"/>
    </location>
</feature>
<name>A0A7X0P249_9ACTN</name>
<evidence type="ECO:0000256" key="6">
    <source>
        <dbReference type="ARBA" id="ARBA00023157"/>
    </source>
</evidence>
<dbReference type="CDD" id="cd14792">
    <property type="entry name" value="GH27"/>
    <property type="match status" value="1"/>
</dbReference>
<comment type="catalytic activity">
    <reaction evidence="1 8">
        <text>Hydrolysis of terminal, non-reducing alpha-D-galactose residues in alpha-D-galactosides, including galactose oligosaccharides, galactomannans and galactolipids.</text>
        <dbReference type="EC" id="3.2.1.22"/>
    </reaction>
</comment>
<dbReference type="InterPro" id="IPR017853">
    <property type="entry name" value="GH"/>
</dbReference>
<sequence>MMRNRGRPVAALVSSLALCWSFLAPPAAQAAPPPPPLAATPPMGFNNWNAFGCDVNETLIKETADAFVSTGLKDAGYRYVNIDDCWSLRERGPDGRLVPDPAKFPNGIKGVANYVHGKGLKLGIYGDAGTKTCAGYPGSLGHEELDARTWADWGVDYLKYDNCNNQSDGSQEDYIRRYTAMRQALDRTGRSIVYSICEWGTSRPWTWAKGIGHLWRTTGDISDNWASLRSIIRQNAPLAPYAGPGHWNDPDMMEIGNGGMTATEYRTHMSMWAMMAAPLIIGTDLRTASAETLAILGNRELIAIDQDRLGVQGAVVSDENGLMVLDKPLANGDRAIALYNSTDTLATVSVTTGETGLRDAGAYRLTDVWTGATTQVKSTISAAVPAHGTVVYRVRPLRDPTAVAPAVALGANLATLVPGPAGGDSTPTTAVPQPTDGGAPVAAVPDPTGGGTPTTTGPDPTAGGTLTTAVTNRGVGTLRDVAVTADVPEGWTATPVTPARRSRLATDATLETRWRIDVPASTPAGRYPIDLTASYRWGPRHRPATTSSQVIATVVTAPEDGRRHLSTISPVTSVNATGPLEPDQSNGGALENDGNLITIGGQVHTRGLGTTTGSELLYYLGGRCSRLVTDVGIDDEAPGGPATFTVYADDAVAAASGPVTSGEAPKPLTADLTGTAWLRLVAESETTGTHADWASPVLTCGDVPDDSPVLPESRTLFSFESGTEDFTIANPGDGGTVAQSPLFHTEGTNGLKVSTPVAGNWFGRPLATPLDLTGATMLKFDLKAGDAGTVGEIAVQVGEAFSWCQGGLWTWTNAHSSRTITERFDQISCPTGITLDRSDIRAVWVFLNTGGEVFIDNIRAE</sequence>
<evidence type="ECO:0000313" key="12">
    <source>
        <dbReference type="EMBL" id="MBB6553869.1"/>
    </source>
</evidence>
<evidence type="ECO:0000256" key="2">
    <source>
        <dbReference type="ARBA" id="ARBA00009743"/>
    </source>
</evidence>
<dbReference type="InterPro" id="IPR013222">
    <property type="entry name" value="Glyco_hyd_98_carb-bd"/>
</dbReference>
<dbReference type="Gene3D" id="2.60.40.1180">
    <property type="entry name" value="Golgi alpha-mannosidase II"/>
    <property type="match status" value="1"/>
</dbReference>
<evidence type="ECO:0000256" key="7">
    <source>
        <dbReference type="ARBA" id="ARBA00023295"/>
    </source>
</evidence>
<keyword evidence="5 8" id="KW-0378">Hydrolase</keyword>
<gene>
    <name evidence="12" type="ORF">HD593_008664</name>
</gene>
<dbReference type="GO" id="GO:0016052">
    <property type="term" value="P:carbohydrate catabolic process"/>
    <property type="evidence" value="ECO:0007669"/>
    <property type="project" value="UniProtKB-ARBA"/>
</dbReference>
<evidence type="ECO:0000256" key="10">
    <source>
        <dbReference type="SAM" id="SignalP"/>
    </source>
</evidence>
<feature type="signal peptide" evidence="10">
    <location>
        <begin position="1"/>
        <end position="30"/>
    </location>
</feature>
<dbReference type="InterPro" id="IPR018905">
    <property type="entry name" value="A-galactase_NEW3"/>
</dbReference>
<dbReference type="FunFam" id="3.20.20.70:FF:000202">
    <property type="entry name" value="Alpha-galactosidase"/>
    <property type="match status" value="1"/>
</dbReference>
<dbReference type="InterPro" id="IPR038637">
    <property type="entry name" value="NPCBM_sf"/>
</dbReference>
<dbReference type="Proteomes" id="UP000565579">
    <property type="component" value="Unassembled WGS sequence"/>
</dbReference>
<dbReference type="SUPFAM" id="SSF51445">
    <property type="entry name" value="(Trans)glycosidases"/>
    <property type="match status" value="1"/>
</dbReference>
<dbReference type="PANTHER" id="PTHR11452">
    <property type="entry name" value="ALPHA-GALACTOSIDASE/ALPHA-N-ACETYLGALACTOSAMINIDASE"/>
    <property type="match status" value="1"/>
</dbReference>
<dbReference type="InterPro" id="IPR013783">
    <property type="entry name" value="Ig-like_fold"/>
</dbReference>
<accession>A0A7X0P249</accession>
<feature type="region of interest" description="Disordered" evidence="9">
    <location>
        <begin position="420"/>
        <end position="464"/>
    </location>
</feature>
<dbReference type="PANTHER" id="PTHR11452:SF75">
    <property type="entry name" value="ALPHA-GALACTOSIDASE MEL1"/>
    <property type="match status" value="1"/>
</dbReference>
<feature type="domain" description="Glycosyl hydrolase family 98 putative carbohydrate-binding module" evidence="11">
    <location>
        <begin position="559"/>
        <end position="700"/>
    </location>
</feature>
<dbReference type="RefSeq" id="WP_221525273.1">
    <property type="nucleotide sequence ID" value="NZ_JACHMI010000001.1"/>
</dbReference>
<feature type="compositionally biased region" description="Low complexity" evidence="9">
    <location>
        <begin position="453"/>
        <end position="464"/>
    </location>
</feature>
<keyword evidence="13" id="KW-1185">Reference proteome</keyword>
<dbReference type="Gene3D" id="2.60.40.10">
    <property type="entry name" value="Immunoglobulins"/>
    <property type="match status" value="1"/>
</dbReference>
<evidence type="ECO:0000256" key="5">
    <source>
        <dbReference type="ARBA" id="ARBA00022801"/>
    </source>
</evidence>
<organism evidence="12 13">
    <name type="scientific">Nonomuraea rubra</name>
    <dbReference type="NCBI Taxonomy" id="46180"/>
    <lineage>
        <taxon>Bacteria</taxon>
        <taxon>Bacillati</taxon>
        <taxon>Actinomycetota</taxon>
        <taxon>Actinomycetes</taxon>
        <taxon>Streptosporangiales</taxon>
        <taxon>Streptosporangiaceae</taxon>
        <taxon>Nonomuraea</taxon>
    </lineage>
</organism>
<keyword evidence="4 10" id="KW-0732">Signal</keyword>
<dbReference type="EMBL" id="JACHMI010000001">
    <property type="protein sequence ID" value="MBB6553869.1"/>
    <property type="molecule type" value="Genomic_DNA"/>
</dbReference>
<dbReference type="Gene3D" id="2.60.120.260">
    <property type="entry name" value="Galactose-binding domain-like"/>
    <property type="match status" value="1"/>
</dbReference>
<dbReference type="InterPro" id="IPR013785">
    <property type="entry name" value="Aldolase_TIM"/>
</dbReference>
<evidence type="ECO:0000256" key="8">
    <source>
        <dbReference type="RuleBase" id="RU361168"/>
    </source>
</evidence>
<evidence type="ECO:0000256" key="4">
    <source>
        <dbReference type="ARBA" id="ARBA00022729"/>
    </source>
</evidence>
<evidence type="ECO:0000313" key="13">
    <source>
        <dbReference type="Proteomes" id="UP000565579"/>
    </source>
</evidence>
<dbReference type="Pfam" id="PF08305">
    <property type="entry name" value="NPCBM"/>
    <property type="match status" value="1"/>
</dbReference>
<dbReference type="EC" id="3.2.1.22" evidence="3 8"/>
<dbReference type="InterPro" id="IPR013780">
    <property type="entry name" value="Glyco_hydro_b"/>
</dbReference>
<comment type="caution">
    <text evidence="12">The sequence shown here is derived from an EMBL/GenBank/DDBJ whole genome shotgun (WGS) entry which is preliminary data.</text>
</comment>
<keyword evidence="6 8" id="KW-1015">Disulfide bond</keyword>
<dbReference type="Pfam" id="PF16499">
    <property type="entry name" value="Melibiase_2"/>
    <property type="match status" value="1"/>
</dbReference>
<dbReference type="Pfam" id="PF10633">
    <property type="entry name" value="NPCBM_assoc"/>
    <property type="match status" value="1"/>
</dbReference>
<dbReference type="InterPro" id="IPR008979">
    <property type="entry name" value="Galactose-bd-like_sf"/>
</dbReference>
<dbReference type="Gene3D" id="2.60.120.1060">
    <property type="entry name" value="NPCBM/NEW2 domain"/>
    <property type="match status" value="1"/>
</dbReference>
<dbReference type="Pfam" id="PF17801">
    <property type="entry name" value="Melibiase_C"/>
    <property type="match status" value="1"/>
</dbReference>